<dbReference type="AlphaFoldDB" id="A0A7C8I9L9"/>
<feature type="transmembrane region" description="Helical" evidence="2">
    <location>
        <begin position="185"/>
        <end position="210"/>
    </location>
</feature>
<feature type="compositionally biased region" description="Basic residues" evidence="1">
    <location>
        <begin position="831"/>
        <end position="842"/>
    </location>
</feature>
<keyword evidence="2" id="KW-1133">Transmembrane helix</keyword>
<feature type="region of interest" description="Disordered" evidence="1">
    <location>
        <begin position="823"/>
        <end position="842"/>
    </location>
</feature>
<accession>A0A7C8I9L9</accession>
<organism evidence="3 4">
    <name type="scientific">Massariosphaeria phaeospora</name>
    <dbReference type="NCBI Taxonomy" id="100035"/>
    <lineage>
        <taxon>Eukaryota</taxon>
        <taxon>Fungi</taxon>
        <taxon>Dikarya</taxon>
        <taxon>Ascomycota</taxon>
        <taxon>Pezizomycotina</taxon>
        <taxon>Dothideomycetes</taxon>
        <taxon>Pleosporomycetidae</taxon>
        <taxon>Pleosporales</taxon>
        <taxon>Pleosporales incertae sedis</taxon>
        <taxon>Massariosphaeria</taxon>
    </lineage>
</organism>
<sequence length="842" mass="92949">MSKKIQSYELLHRGPDLDDDEYPEKDVASKANNESINKTDAPFASPKSTLVSTSNETPNVPLNPKIWSLIVGLVLHLIPAVTTLGIIQLSVFNVYWFDNDAESNEIPVRGIKISLTELTNLLQFVAKIHEILMVGSLSAMVIHRVRRRLLGTHGLPFGMLTAGYSVGSAEYLFTRAFRSGFNRKFWSLSVLIFAFTLLASTLGPASAIALQPSLDWWPMKHPFGDEKLPILLDRTRAQWWPLEITKEHTRLRNGTNIDNPEDSCYSIRARTFTECPISGWESLGAWTTANSNDAIAANVSMEDSLSSAQRVIKSRLTDRIGENPGVAITTSVSHTLTTLMGTFWAQVASRDYAVNDVVRPRLELPQDQQTFQPLVQVQCVPYVIDAIYASRDARNASIKTNTGINTFSTRNASEWPVPDWVYDLEYKPPNKLFADGAGGLSSSRSKAVNLTWLEFPSNDNFNLSLAAIVTTPTLISDAEDSPVRQTAMLHFCSIDARWIGSLPSYDPTENTAISHNITDPLLFQKSEGSDDAKYKADVANWGVSPALKLSTQWADALNIPGEVENATAPLFNWLLTPYIQLVSTNDTLDDADIKNGTEVTYLFSPGVNRVENETSVTEFDSQTKATSENIATILGLQLTDALARILLTDIQNGEILTKHVNATHATMAWIGGIAGFDFGGNELNVTLDSIKTDVKTELTFQIQRYGHGYGFRTATTAFGVGILLTHTLLVIIYIVYALYDFFYVSRWTSSAWGDIGSLAALLINSEPTPELQNTCAGIDSKETWRKRVRIRETADGHLGVVVGDDWMTHLPVRTGVEYGTLDMGGKNAGTQRKRPGLRRGSV</sequence>
<evidence type="ECO:0000256" key="1">
    <source>
        <dbReference type="SAM" id="MobiDB-lite"/>
    </source>
</evidence>
<comment type="caution">
    <text evidence="3">The sequence shown here is derived from an EMBL/GenBank/DDBJ whole genome shotgun (WGS) entry which is preliminary data.</text>
</comment>
<dbReference type="Proteomes" id="UP000481861">
    <property type="component" value="Unassembled WGS sequence"/>
</dbReference>
<evidence type="ECO:0000256" key="2">
    <source>
        <dbReference type="SAM" id="Phobius"/>
    </source>
</evidence>
<gene>
    <name evidence="3" type="ORF">BDV95DRAFT_607108</name>
</gene>
<dbReference type="EMBL" id="JAADJZ010000011">
    <property type="protein sequence ID" value="KAF2871692.1"/>
    <property type="molecule type" value="Genomic_DNA"/>
</dbReference>
<keyword evidence="2" id="KW-0472">Membrane</keyword>
<evidence type="ECO:0000313" key="3">
    <source>
        <dbReference type="EMBL" id="KAF2871692.1"/>
    </source>
</evidence>
<protein>
    <submittedName>
        <fullName evidence="3">Uncharacterized protein</fullName>
    </submittedName>
</protein>
<reference evidence="3 4" key="1">
    <citation type="submission" date="2020-01" db="EMBL/GenBank/DDBJ databases">
        <authorList>
            <consortium name="DOE Joint Genome Institute"/>
            <person name="Haridas S."/>
            <person name="Albert R."/>
            <person name="Binder M."/>
            <person name="Bloem J."/>
            <person name="Labutti K."/>
            <person name="Salamov A."/>
            <person name="Andreopoulos B."/>
            <person name="Baker S.E."/>
            <person name="Barry K."/>
            <person name="Bills G."/>
            <person name="Bluhm B.H."/>
            <person name="Cannon C."/>
            <person name="Castanera R."/>
            <person name="Culley D.E."/>
            <person name="Daum C."/>
            <person name="Ezra D."/>
            <person name="Gonzalez J.B."/>
            <person name="Henrissat B."/>
            <person name="Kuo A."/>
            <person name="Liang C."/>
            <person name="Lipzen A."/>
            <person name="Lutzoni F."/>
            <person name="Magnuson J."/>
            <person name="Mondo S."/>
            <person name="Nolan M."/>
            <person name="Ohm R."/>
            <person name="Pangilinan J."/>
            <person name="Park H.-J.H."/>
            <person name="Ramirez L."/>
            <person name="Alfaro M."/>
            <person name="Sun H."/>
            <person name="Tritt A."/>
            <person name="Yoshinaga Y."/>
            <person name="Zwiers L.-H.L."/>
            <person name="Turgeon B.G."/>
            <person name="Goodwin S.B."/>
            <person name="Spatafora J.W."/>
            <person name="Crous P.W."/>
            <person name="Grigoriev I.V."/>
        </authorList>
    </citation>
    <scope>NUCLEOTIDE SEQUENCE [LARGE SCALE GENOMIC DNA]</scope>
    <source>
        <strain evidence="3 4">CBS 611.86</strain>
    </source>
</reference>
<feature type="transmembrane region" description="Helical" evidence="2">
    <location>
        <begin position="66"/>
        <end position="97"/>
    </location>
</feature>
<dbReference type="OrthoDB" id="5342924at2759"/>
<proteinExistence type="predicted"/>
<name>A0A7C8I9L9_9PLEO</name>
<evidence type="ECO:0000313" key="4">
    <source>
        <dbReference type="Proteomes" id="UP000481861"/>
    </source>
</evidence>
<keyword evidence="4" id="KW-1185">Reference proteome</keyword>
<keyword evidence="2" id="KW-0812">Transmembrane</keyword>
<feature type="transmembrane region" description="Helical" evidence="2">
    <location>
        <begin position="717"/>
        <end position="739"/>
    </location>
</feature>
<feature type="transmembrane region" description="Helical" evidence="2">
    <location>
        <begin position="154"/>
        <end position="173"/>
    </location>
</feature>
<feature type="compositionally biased region" description="Polar residues" evidence="1">
    <location>
        <begin position="46"/>
        <end position="56"/>
    </location>
</feature>
<feature type="region of interest" description="Disordered" evidence="1">
    <location>
        <begin position="1"/>
        <end position="56"/>
    </location>
</feature>